<protein>
    <submittedName>
        <fullName evidence="2">Uncharacterized protein</fullName>
    </submittedName>
</protein>
<evidence type="ECO:0000256" key="1">
    <source>
        <dbReference type="SAM" id="SignalP"/>
    </source>
</evidence>
<dbReference type="EMBL" id="JRPL02000029">
    <property type="protein sequence ID" value="TLD80717.1"/>
    <property type="molecule type" value="Genomic_DNA"/>
</dbReference>
<dbReference type="RefSeq" id="WP_034346559.1">
    <property type="nucleotide sequence ID" value="NZ_FZNG01000023.1"/>
</dbReference>
<dbReference type="OrthoDB" id="5329247at2"/>
<organism evidence="2 3">
    <name type="scientific">Helicobacter trogontum</name>
    <dbReference type="NCBI Taxonomy" id="50960"/>
    <lineage>
        <taxon>Bacteria</taxon>
        <taxon>Pseudomonadati</taxon>
        <taxon>Campylobacterota</taxon>
        <taxon>Epsilonproteobacteria</taxon>
        <taxon>Campylobacterales</taxon>
        <taxon>Helicobacteraceae</taxon>
        <taxon>Helicobacter</taxon>
    </lineage>
</organism>
<feature type="chain" id="PRO_5020310041" evidence="1">
    <location>
        <begin position="20"/>
        <end position="326"/>
    </location>
</feature>
<feature type="signal peptide" evidence="1">
    <location>
        <begin position="1"/>
        <end position="19"/>
    </location>
</feature>
<evidence type="ECO:0000313" key="3">
    <source>
        <dbReference type="Proteomes" id="UP000029878"/>
    </source>
</evidence>
<dbReference type="Proteomes" id="UP000029878">
    <property type="component" value="Unassembled WGS sequence"/>
</dbReference>
<comment type="caution">
    <text evidence="2">The sequence shown here is derived from an EMBL/GenBank/DDBJ whole genome shotgun (WGS) entry which is preliminary data.</text>
</comment>
<accession>A0A4U8S4Z4</accession>
<gene>
    <name evidence="2" type="ORF">LS81_009215</name>
</gene>
<dbReference type="AlphaFoldDB" id="A0A4U8S4Z4"/>
<evidence type="ECO:0000313" key="2">
    <source>
        <dbReference type="EMBL" id="TLD80717.1"/>
    </source>
</evidence>
<proteinExistence type="predicted"/>
<sequence length="326" mass="37730">MRLCCALLLYLFSFNMCFATTLAHYIQAQTYEISPDMTCKNERHKAICSAENVEWIDGVVAKKFQYVLELQGNTLTKHRYVEFYTRNLNFEGYNLTALVPDSILCIEKSNLMQISKVSKGMYVQTECTLKSSVYHIVVHTNVTTTHPMYNATNDILEAHFLESEKFRQPLQHQDDEVWQKDYKIAIKNATIWIKSTNLNEILFDLYKREQHIAANIASQDDKDYRIMQDSVPTKDYLTFLQQLFGILDRVNEQANLSKKEQQNLSNVLHKLITIATTPNQSLSLSVKGSDKLVLSLYELEGFVAINHNFFDVLTKILKYSHITITQ</sequence>
<name>A0A4U8S4Z4_9HELI</name>
<reference evidence="2 3" key="1">
    <citation type="journal article" date="2014" name="Genome Announc.">
        <title>Draft genome sequences of eight enterohepatic helicobacter species isolated from both laboratory and wild rodents.</title>
        <authorList>
            <person name="Sheh A."/>
            <person name="Shen Z."/>
            <person name="Fox J.G."/>
        </authorList>
    </citation>
    <scope>NUCLEOTIDE SEQUENCE [LARGE SCALE GENOMIC DNA]</scope>
    <source>
        <strain evidence="2 3">ATCC 700114</strain>
    </source>
</reference>
<keyword evidence="1" id="KW-0732">Signal</keyword>